<dbReference type="KEGG" id="adi:B5T_02621"/>
<dbReference type="eggNOG" id="COG3318">
    <property type="taxonomic scope" value="Bacteria"/>
</dbReference>
<proteinExistence type="predicted"/>
<dbReference type="OrthoDB" id="7008537at2"/>
<dbReference type="InterPro" id="IPR036255">
    <property type="entry name" value="YgfB-like_sf"/>
</dbReference>
<evidence type="ECO:0000313" key="1">
    <source>
        <dbReference type="EMBL" id="AFT70891.1"/>
    </source>
</evidence>
<accession>K0CGZ1</accession>
<sequence>MSDVSNPSLKQTIEGHFASEGEDAPTWVEIHGLTCALAVGPYGGPEDFVTALESELPEPVLEALVSLRGRLLTGLYNGERTTLPCLLDPYREEDGNDLASWCAGFLAGVFLREEDWYQDHEDTMANWLLPVVLISGVDEDPSLDELWENSAVVRQMATGLPDLLEELVLHFHGSGISPENS</sequence>
<name>K0CGZ1_ALCDB</name>
<dbReference type="Gene3D" id="1.20.120.740">
    <property type="entry name" value="YgfB uncharacterised protein family UPF0149, PF03695"/>
    <property type="match status" value="1"/>
</dbReference>
<dbReference type="RefSeq" id="WP_014994959.1">
    <property type="nucleotide sequence ID" value="NC_018691.1"/>
</dbReference>
<dbReference type="PATRIC" id="fig|930169.3.peg.2587"/>
<dbReference type="AlphaFoldDB" id="K0CGZ1"/>
<dbReference type="SUPFAM" id="SSF101327">
    <property type="entry name" value="YgfB-like"/>
    <property type="match status" value="1"/>
</dbReference>
<dbReference type="InterPro" id="IPR011978">
    <property type="entry name" value="YgfB-like"/>
</dbReference>
<dbReference type="Pfam" id="PF03695">
    <property type="entry name" value="UPF0149"/>
    <property type="match status" value="1"/>
</dbReference>
<dbReference type="Proteomes" id="UP000006286">
    <property type="component" value="Chromosome"/>
</dbReference>
<evidence type="ECO:0000313" key="2">
    <source>
        <dbReference type="Proteomes" id="UP000006286"/>
    </source>
</evidence>
<gene>
    <name evidence="1" type="ordered locus">B5T_02621</name>
</gene>
<dbReference type="HOGENOM" id="CLU_078487_2_0_6"/>
<protein>
    <submittedName>
        <fullName evidence="1">YecA family protein</fullName>
    </submittedName>
</protein>
<keyword evidence="2" id="KW-1185">Reference proteome</keyword>
<dbReference type="EMBL" id="CP003466">
    <property type="protein sequence ID" value="AFT70891.1"/>
    <property type="molecule type" value="Genomic_DNA"/>
</dbReference>
<dbReference type="STRING" id="930169.B5T_02621"/>
<reference evidence="1 2" key="1">
    <citation type="journal article" date="2012" name="J. Bacteriol.">
        <title>Complete genome sequence of Alcanivorax dieselolei type strain B5.</title>
        <authorList>
            <person name="Lai Q."/>
            <person name="Li W."/>
            <person name="Shao Z."/>
        </authorList>
    </citation>
    <scope>NUCLEOTIDE SEQUENCE [LARGE SCALE GENOMIC DNA]</scope>
    <source>
        <strain evidence="2">DSM 16502 / CGMCC 1.3690 / B-5</strain>
    </source>
</reference>
<organism evidence="1 2">
    <name type="scientific">Alcanivorax dieselolei (strain DSM 16502 / CGMCC 1.3690 / MCCC 1A00001 / B-5)</name>
    <name type="common">Alloalcanivorax dieselolei</name>
    <dbReference type="NCBI Taxonomy" id="930169"/>
    <lineage>
        <taxon>Bacteria</taxon>
        <taxon>Pseudomonadati</taxon>
        <taxon>Pseudomonadota</taxon>
        <taxon>Gammaproteobacteria</taxon>
        <taxon>Oceanospirillales</taxon>
        <taxon>Alcanivoracaceae</taxon>
        <taxon>Alloalcanivorax</taxon>
    </lineage>
</organism>